<dbReference type="AlphaFoldDB" id="A0AAD8AS90"/>
<dbReference type="Pfam" id="PF06083">
    <property type="entry name" value="IL17"/>
    <property type="match status" value="1"/>
</dbReference>
<dbReference type="InterPro" id="IPR052876">
    <property type="entry name" value="Insect_Hormone_Regulators"/>
</dbReference>
<evidence type="ECO:0000313" key="7">
    <source>
        <dbReference type="EMBL" id="KAK0041428.1"/>
    </source>
</evidence>
<sequence length="225" mass="25897">MWAYYAVLISVLTTAIVSLKTEDKLLIEEYPDRVIFRTRLCQPISSDVLQSILGSDYDHTRMASTLDHAKQLTRRRRRSLLPAKAADPPRTDGTGSEGDAAGENWFLRRLQHRAASEQLSPPWECKMAYRTRQNGIGMFPQFIVDGQCLTKKCFYDLYQCDPVKYSMKILKKDVNRCNPMPVFSNSTVYEERWTIVTQHVTVACNCVSSYRHRSPLHRNMVRKGG</sequence>
<feature type="chain" id="PRO_5042022605" evidence="6">
    <location>
        <begin position="19"/>
        <end position="225"/>
    </location>
</feature>
<dbReference type="PANTHER" id="PTHR39940">
    <property type="entry name" value="PROTHORACICOTROPIC HORMONE, ISOFORM F"/>
    <property type="match status" value="1"/>
</dbReference>
<dbReference type="GO" id="GO:0005576">
    <property type="term" value="C:extracellular region"/>
    <property type="evidence" value="ECO:0007669"/>
    <property type="project" value="UniProtKB-SubCell"/>
</dbReference>
<reference evidence="7" key="1">
    <citation type="journal article" date="2023" name="PLoS Negl. Trop. Dis.">
        <title>A genome sequence for Biomphalaria pfeifferi, the major vector snail for the human-infecting parasite Schistosoma mansoni.</title>
        <authorList>
            <person name="Bu L."/>
            <person name="Lu L."/>
            <person name="Laidemitt M.R."/>
            <person name="Zhang S.M."/>
            <person name="Mutuku M."/>
            <person name="Mkoji G."/>
            <person name="Steinauer M."/>
            <person name="Loker E.S."/>
        </authorList>
    </citation>
    <scope>NUCLEOTIDE SEQUENCE</scope>
    <source>
        <strain evidence="7">KasaAsao</strain>
    </source>
</reference>
<dbReference type="Gene3D" id="2.10.90.10">
    <property type="entry name" value="Cystine-knot cytokines"/>
    <property type="match status" value="1"/>
</dbReference>
<feature type="signal peptide" evidence="6">
    <location>
        <begin position="1"/>
        <end position="18"/>
    </location>
</feature>
<accession>A0AAD8AS90</accession>
<dbReference type="Proteomes" id="UP001233172">
    <property type="component" value="Unassembled WGS sequence"/>
</dbReference>
<dbReference type="SUPFAM" id="SSF57501">
    <property type="entry name" value="Cystine-knot cytokines"/>
    <property type="match status" value="1"/>
</dbReference>
<feature type="region of interest" description="Disordered" evidence="5">
    <location>
        <begin position="78"/>
        <end position="99"/>
    </location>
</feature>
<evidence type="ECO:0000313" key="8">
    <source>
        <dbReference type="Proteomes" id="UP001233172"/>
    </source>
</evidence>
<evidence type="ECO:0000256" key="2">
    <source>
        <dbReference type="ARBA" id="ARBA00007236"/>
    </source>
</evidence>
<evidence type="ECO:0000256" key="6">
    <source>
        <dbReference type="SAM" id="SignalP"/>
    </source>
</evidence>
<keyword evidence="8" id="KW-1185">Reference proteome</keyword>
<comment type="similarity">
    <text evidence="2">Belongs to the IL-17 family.</text>
</comment>
<evidence type="ECO:0000256" key="4">
    <source>
        <dbReference type="ARBA" id="ARBA00022729"/>
    </source>
</evidence>
<keyword evidence="4 6" id="KW-0732">Signal</keyword>
<comment type="caution">
    <text evidence="7">The sequence shown here is derived from an EMBL/GenBank/DDBJ whole genome shotgun (WGS) entry which is preliminary data.</text>
</comment>
<evidence type="ECO:0000256" key="3">
    <source>
        <dbReference type="ARBA" id="ARBA00022525"/>
    </source>
</evidence>
<reference evidence="7" key="2">
    <citation type="submission" date="2023-04" db="EMBL/GenBank/DDBJ databases">
        <authorList>
            <person name="Bu L."/>
            <person name="Lu L."/>
            <person name="Laidemitt M.R."/>
            <person name="Zhang S.M."/>
            <person name="Mutuku M."/>
            <person name="Mkoji G."/>
            <person name="Steinauer M."/>
            <person name="Loker E.S."/>
        </authorList>
    </citation>
    <scope>NUCLEOTIDE SEQUENCE</scope>
    <source>
        <strain evidence="7">KasaAsao</strain>
        <tissue evidence="7">Whole Snail</tissue>
    </source>
</reference>
<dbReference type="InterPro" id="IPR010345">
    <property type="entry name" value="IL-17_fam"/>
</dbReference>
<dbReference type="PANTHER" id="PTHR39940:SF1">
    <property type="entry name" value="PROTHORACICOTROPIC HORMONE, ISOFORM F"/>
    <property type="match status" value="1"/>
</dbReference>
<gene>
    <name evidence="7" type="ORF">Bpfe_029147</name>
</gene>
<dbReference type="EMBL" id="JASAOG010000276">
    <property type="protein sequence ID" value="KAK0041428.1"/>
    <property type="molecule type" value="Genomic_DNA"/>
</dbReference>
<keyword evidence="3" id="KW-0964">Secreted</keyword>
<evidence type="ECO:0000256" key="5">
    <source>
        <dbReference type="SAM" id="MobiDB-lite"/>
    </source>
</evidence>
<organism evidence="7 8">
    <name type="scientific">Biomphalaria pfeifferi</name>
    <name type="common">Bloodfluke planorb</name>
    <name type="synonym">Freshwater snail</name>
    <dbReference type="NCBI Taxonomy" id="112525"/>
    <lineage>
        <taxon>Eukaryota</taxon>
        <taxon>Metazoa</taxon>
        <taxon>Spiralia</taxon>
        <taxon>Lophotrochozoa</taxon>
        <taxon>Mollusca</taxon>
        <taxon>Gastropoda</taxon>
        <taxon>Heterobranchia</taxon>
        <taxon>Euthyneura</taxon>
        <taxon>Panpulmonata</taxon>
        <taxon>Hygrophila</taxon>
        <taxon>Lymnaeoidea</taxon>
        <taxon>Planorbidae</taxon>
        <taxon>Biomphalaria</taxon>
    </lineage>
</organism>
<proteinExistence type="inferred from homology"/>
<evidence type="ECO:0000256" key="1">
    <source>
        <dbReference type="ARBA" id="ARBA00004613"/>
    </source>
</evidence>
<dbReference type="InterPro" id="IPR029034">
    <property type="entry name" value="Cystine-knot_cytokine"/>
</dbReference>
<dbReference type="GO" id="GO:0005125">
    <property type="term" value="F:cytokine activity"/>
    <property type="evidence" value="ECO:0007669"/>
    <property type="project" value="InterPro"/>
</dbReference>
<comment type="subcellular location">
    <subcellularLocation>
        <location evidence="1">Secreted</location>
    </subcellularLocation>
</comment>
<name>A0AAD8AS90_BIOPF</name>
<protein>
    <submittedName>
        <fullName evidence="7">Chromatin modification-related protein EAF7</fullName>
    </submittedName>
</protein>